<reference evidence="1 2" key="1">
    <citation type="submission" date="2019-02" db="EMBL/GenBank/DDBJ databases">
        <title>Deep-cultivation of Planctomycetes and their phenomic and genomic characterization uncovers novel biology.</title>
        <authorList>
            <person name="Wiegand S."/>
            <person name="Jogler M."/>
            <person name="Boedeker C."/>
            <person name="Pinto D."/>
            <person name="Vollmers J."/>
            <person name="Rivas-Marin E."/>
            <person name="Kohn T."/>
            <person name="Peeters S.H."/>
            <person name="Heuer A."/>
            <person name="Rast P."/>
            <person name="Oberbeckmann S."/>
            <person name="Bunk B."/>
            <person name="Jeske O."/>
            <person name="Meyerdierks A."/>
            <person name="Storesund J.E."/>
            <person name="Kallscheuer N."/>
            <person name="Luecker S."/>
            <person name="Lage O.M."/>
            <person name="Pohl T."/>
            <person name="Merkel B.J."/>
            <person name="Hornburger P."/>
            <person name="Mueller R.-W."/>
            <person name="Bruemmer F."/>
            <person name="Labrenz M."/>
            <person name="Spormann A.M."/>
            <person name="Op den Camp H."/>
            <person name="Overmann J."/>
            <person name="Amann R."/>
            <person name="Jetten M.S.M."/>
            <person name="Mascher T."/>
            <person name="Medema M.H."/>
            <person name="Devos D.P."/>
            <person name="Kaster A.-K."/>
            <person name="Ovreas L."/>
            <person name="Rohde M."/>
            <person name="Galperin M.Y."/>
            <person name="Jogler C."/>
        </authorList>
    </citation>
    <scope>NUCLEOTIDE SEQUENCE [LARGE SCALE GENOMIC DNA]</scope>
    <source>
        <strain evidence="1 2">Pla85_3_4</strain>
    </source>
</reference>
<evidence type="ECO:0000313" key="2">
    <source>
        <dbReference type="Proteomes" id="UP000317648"/>
    </source>
</evidence>
<protein>
    <recommendedName>
        <fullName evidence="3">DUF1552 domain-containing protein</fullName>
    </recommendedName>
</protein>
<dbReference type="InterPro" id="IPR011447">
    <property type="entry name" value="DUF1552"/>
</dbReference>
<dbReference type="OrthoDB" id="5695065at2"/>
<dbReference type="RefSeq" id="WP_145048812.1">
    <property type="nucleotide sequence ID" value="NZ_CP036433.1"/>
</dbReference>
<organism evidence="1 2">
    <name type="scientific">Lignipirellula cremea</name>
    <dbReference type="NCBI Taxonomy" id="2528010"/>
    <lineage>
        <taxon>Bacteria</taxon>
        <taxon>Pseudomonadati</taxon>
        <taxon>Planctomycetota</taxon>
        <taxon>Planctomycetia</taxon>
        <taxon>Pirellulales</taxon>
        <taxon>Pirellulaceae</taxon>
        <taxon>Lignipirellula</taxon>
    </lineage>
</organism>
<gene>
    <name evidence="1" type="ORF">Pla8534_04110</name>
</gene>
<dbReference type="EMBL" id="CP036433">
    <property type="protein sequence ID" value="QDU92663.1"/>
    <property type="molecule type" value="Genomic_DNA"/>
</dbReference>
<evidence type="ECO:0000313" key="1">
    <source>
        <dbReference type="EMBL" id="QDU92663.1"/>
    </source>
</evidence>
<dbReference type="InterPro" id="IPR006311">
    <property type="entry name" value="TAT_signal"/>
</dbReference>
<dbReference type="AlphaFoldDB" id="A0A518DLE4"/>
<dbReference type="Proteomes" id="UP000317648">
    <property type="component" value="Chromosome"/>
</dbReference>
<dbReference type="KEGG" id="lcre:Pla8534_04110"/>
<accession>A0A518DLE4</accession>
<dbReference type="PROSITE" id="PS51318">
    <property type="entry name" value="TAT"/>
    <property type="match status" value="1"/>
</dbReference>
<name>A0A518DLE4_9BACT</name>
<evidence type="ECO:0008006" key="3">
    <source>
        <dbReference type="Google" id="ProtNLM"/>
    </source>
</evidence>
<sequence>MHLSRRNFLQVAGGAVALPWLESFGGFAHAASGSAAPQRLLLICLPLGIYREAIIPEGEGADYAAPDYLSVLEGFRDRYTVISGLDHPGVTGGHATEPRIFTGLPSHLKNSRSLDQYLATRIGRDTRYDSLVLSAGRNEYSWTDSGVMVPSQSKMSEVYAQLFVQEDRTNTERVLREINQGQSLMNLVQRQAKSLQPHLSQVDQHKLEEYFDSVVETERRLVKSESWVHTPKPQVEAPMPEDPADRSEIVAQLRNVCDVTHLAFRTDSTRVITFGYFQQQSVNIPGVQNAYHALSHHGRDPNNIAQLKRIEIKFFEELNTLLTRLQNTQEGDETLLDRTTILVTSNLGSGSSHSNKDLPVLLLGGRYNHGEHRTYAPGSTPLSNLYVSILNQFGLADKSFGASTGPLAGLEIG</sequence>
<dbReference type="Pfam" id="PF07586">
    <property type="entry name" value="HXXSHH"/>
    <property type="match status" value="1"/>
</dbReference>
<proteinExistence type="predicted"/>
<keyword evidence="2" id="KW-1185">Reference proteome</keyword>